<comment type="catalytic activity">
    <reaction evidence="1">
        <text>(4aS,6R)-4a-hydroxy-L-erythro-5,6,7,8-tetrahydrobiopterin = (6R)-L-erythro-6,7-dihydrobiopterin + H2O</text>
        <dbReference type="Rhea" id="RHEA:11920"/>
        <dbReference type="ChEBI" id="CHEBI:15377"/>
        <dbReference type="ChEBI" id="CHEBI:15642"/>
        <dbReference type="ChEBI" id="CHEBI:43120"/>
        <dbReference type="EC" id="4.2.1.96"/>
    </reaction>
</comment>
<evidence type="ECO:0000256" key="2">
    <source>
        <dbReference type="ARBA" id="ARBA00006472"/>
    </source>
</evidence>
<sequence length="84" mass="10106">MWKEEDNKLRRNLTFKDFKQAMHFMQQVADVAEEMNHHPWWSNVYNKIEIELTTHDAGNIITDKDIKLAQRIDQIYDQITASEE</sequence>
<name>A0A6B3LSE7_9BACT</name>
<protein>
    <recommendedName>
        <fullName evidence="3">4a-hydroxytetrahydrobiopterin dehydratase</fullName>
        <ecNumber evidence="3">4.2.1.96</ecNumber>
    </recommendedName>
</protein>
<comment type="similarity">
    <text evidence="2">Belongs to the pterin-4-alpha-carbinolamine dehydratase family.</text>
</comment>
<gene>
    <name evidence="5" type="ORF">GXP69_01770</name>
</gene>
<evidence type="ECO:0000256" key="1">
    <source>
        <dbReference type="ARBA" id="ARBA00001554"/>
    </source>
</evidence>
<dbReference type="RefSeq" id="WP_163911574.1">
    <property type="nucleotide sequence ID" value="NZ_JAAGWD010000001.1"/>
</dbReference>
<dbReference type="InterPro" id="IPR036428">
    <property type="entry name" value="PCD_sf"/>
</dbReference>
<keyword evidence="6" id="KW-1185">Reference proteome</keyword>
<proteinExistence type="inferred from homology"/>
<organism evidence="5 6">
    <name type="scientific">Pontibacter burrus</name>
    <dbReference type="NCBI Taxonomy" id="2704466"/>
    <lineage>
        <taxon>Bacteria</taxon>
        <taxon>Pseudomonadati</taxon>
        <taxon>Bacteroidota</taxon>
        <taxon>Cytophagia</taxon>
        <taxon>Cytophagales</taxon>
        <taxon>Hymenobacteraceae</taxon>
        <taxon>Pontibacter</taxon>
    </lineage>
</organism>
<dbReference type="SUPFAM" id="SSF55248">
    <property type="entry name" value="PCD-like"/>
    <property type="match status" value="1"/>
</dbReference>
<evidence type="ECO:0000256" key="3">
    <source>
        <dbReference type="ARBA" id="ARBA00013252"/>
    </source>
</evidence>
<dbReference type="EC" id="4.2.1.96" evidence="3"/>
<dbReference type="InterPro" id="IPR001533">
    <property type="entry name" value="Pterin_deHydtase"/>
</dbReference>
<accession>A0A6B3LSE7</accession>
<dbReference type="GO" id="GO:0008124">
    <property type="term" value="F:4-alpha-hydroxytetrahydrobiopterin dehydratase activity"/>
    <property type="evidence" value="ECO:0007669"/>
    <property type="project" value="UniProtKB-EC"/>
</dbReference>
<evidence type="ECO:0000313" key="5">
    <source>
        <dbReference type="EMBL" id="NEM96410.1"/>
    </source>
</evidence>
<dbReference type="PANTHER" id="PTHR12599:SF0">
    <property type="entry name" value="PTERIN-4-ALPHA-CARBINOLAMINE DEHYDRATASE"/>
    <property type="match status" value="1"/>
</dbReference>
<dbReference type="Proteomes" id="UP000474777">
    <property type="component" value="Unassembled WGS sequence"/>
</dbReference>
<dbReference type="Gene3D" id="3.30.1360.20">
    <property type="entry name" value="Transcriptional coactivator/pterin dehydratase"/>
    <property type="match status" value="1"/>
</dbReference>
<reference evidence="5 6" key="1">
    <citation type="submission" date="2020-02" db="EMBL/GenBank/DDBJ databases">
        <authorList>
            <person name="Kim M.K."/>
        </authorList>
    </citation>
    <scope>NUCLEOTIDE SEQUENCE [LARGE SCALE GENOMIC DNA]</scope>
    <source>
        <strain evidence="5 6">BT327</strain>
    </source>
</reference>
<dbReference type="AlphaFoldDB" id="A0A6B3LSE7"/>
<comment type="caution">
    <text evidence="5">The sequence shown here is derived from an EMBL/GenBank/DDBJ whole genome shotgun (WGS) entry which is preliminary data.</text>
</comment>
<dbReference type="GO" id="GO:0006729">
    <property type="term" value="P:tetrahydrobiopterin biosynthetic process"/>
    <property type="evidence" value="ECO:0007669"/>
    <property type="project" value="InterPro"/>
</dbReference>
<dbReference type="NCBIfam" id="NF002017">
    <property type="entry name" value="PRK00823.1-2"/>
    <property type="match status" value="1"/>
</dbReference>
<evidence type="ECO:0000313" key="6">
    <source>
        <dbReference type="Proteomes" id="UP000474777"/>
    </source>
</evidence>
<dbReference type="Pfam" id="PF01329">
    <property type="entry name" value="Pterin_4a"/>
    <property type="match status" value="1"/>
</dbReference>
<evidence type="ECO:0000256" key="4">
    <source>
        <dbReference type="ARBA" id="ARBA00023239"/>
    </source>
</evidence>
<dbReference type="EMBL" id="JAAGWD010000001">
    <property type="protein sequence ID" value="NEM96410.1"/>
    <property type="molecule type" value="Genomic_DNA"/>
</dbReference>
<keyword evidence="4 5" id="KW-0456">Lyase</keyword>
<dbReference type="PANTHER" id="PTHR12599">
    <property type="entry name" value="PTERIN-4-ALPHA-CARBINOLAMINE DEHYDRATASE"/>
    <property type="match status" value="1"/>
</dbReference>